<evidence type="ECO:0000256" key="1">
    <source>
        <dbReference type="SAM" id="MobiDB-lite"/>
    </source>
</evidence>
<dbReference type="AlphaFoldDB" id="M3Z6Y5"/>
<sequence length="331" mass="34464">HTADELAREEPQGPAPLTRTGRLPPSVTPSPIQGPLRQKTGAPQNVSQAQVTSPTRQDEGVTTGCRKVVRRQGSVRPRGAERRLLCSYDKLLARHRPPEGTPRRPGAGLEAPDGASLTTDHRVSICSCCVRSPAAAQENPLKEKQLIEWASELLPEPCVQAAHDSTKPGLGGGTSPGEAHPCGKASPGRLWGFRRAVRKRKIVFSSRGDPGSRAVARTREGICFLGSGQVGEAGQASGQRLAVQCGAGAPGRAQGVPADPEGVTEHGLGGAPQGHFRKKPISGRRRAGAGSRGVRRASGGWGSPVPASAGGSSLRESGRAGVQRGETGEQH</sequence>
<reference evidence="2" key="1">
    <citation type="submission" date="2024-06" db="UniProtKB">
        <authorList>
            <consortium name="Ensembl"/>
        </authorList>
    </citation>
    <scope>IDENTIFICATION</scope>
</reference>
<feature type="region of interest" description="Disordered" evidence="1">
    <location>
        <begin position="166"/>
        <end position="186"/>
    </location>
</feature>
<evidence type="ECO:0000313" key="2">
    <source>
        <dbReference type="Ensembl" id="ENSMPUP00000019348.1"/>
    </source>
</evidence>
<feature type="region of interest" description="Disordered" evidence="1">
    <location>
        <begin position="248"/>
        <end position="331"/>
    </location>
</feature>
<dbReference type="InParanoid" id="M3Z6Y5"/>
<feature type="region of interest" description="Disordered" evidence="1">
    <location>
        <begin position="1"/>
        <end position="78"/>
    </location>
</feature>
<accession>M3Z6Y5</accession>
<feature type="compositionally biased region" description="Low complexity" evidence="1">
    <location>
        <begin position="303"/>
        <end position="313"/>
    </location>
</feature>
<dbReference type="EMBL" id="AEYP01018605">
    <property type="status" value="NOT_ANNOTATED_CDS"/>
    <property type="molecule type" value="Genomic_DNA"/>
</dbReference>
<feature type="compositionally biased region" description="Polar residues" evidence="1">
    <location>
        <begin position="41"/>
        <end position="55"/>
    </location>
</feature>
<dbReference type="HOGENOM" id="CLU_840806_0_0_1"/>
<dbReference type="Ensembl" id="ENSMPUT00000019628.1">
    <property type="protein sequence ID" value="ENSMPUP00000019348.1"/>
    <property type="gene ID" value="ENSMPUG00000019476.1"/>
</dbReference>
<feature type="compositionally biased region" description="Basic and acidic residues" evidence="1">
    <location>
        <begin position="1"/>
        <end position="11"/>
    </location>
</feature>
<feature type="compositionally biased region" description="Basic residues" evidence="1">
    <location>
        <begin position="275"/>
        <end position="287"/>
    </location>
</feature>
<protein>
    <submittedName>
        <fullName evidence="2">Uncharacterized protein</fullName>
    </submittedName>
</protein>
<name>M3Z6Y5_MUSPF</name>
<feature type="region of interest" description="Disordered" evidence="1">
    <location>
        <begin position="93"/>
        <end position="116"/>
    </location>
</feature>
<organism evidence="2">
    <name type="scientific">Mustela putorius furo</name>
    <name type="common">European domestic ferret</name>
    <name type="synonym">Mustela furo</name>
    <dbReference type="NCBI Taxonomy" id="9669"/>
    <lineage>
        <taxon>Eukaryota</taxon>
        <taxon>Metazoa</taxon>
        <taxon>Chordata</taxon>
        <taxon>Craniata</taxon>
        <taxon>Vertebrata</taxon>
        <taxon>Euteleostomi</taxon>
        <taxon>Mammalia</taxon>
        <taxon>Eutheria</taxon>
        <taxon>Laurasiatheria</taxon>
        <taxon>Carnivora</taxon>
        <taxon>Caniformia</taxon>
        <taxon>Musteloidea</taxon>
        <taxon>Mustelidae</taxon>
        <taxon>Mustelinae</taxon>
        <taxon>Mustela</taxon>
    </lineage>
</organism>
<proteinExistence type="predicted"/>